<name>A0A540KII0_MALBA</name>
<comment type="caution">
    <text evidence="6">The sequence shown here is derived from an EMBL/GenBank/DDBJ whole genome shotgun (WGS) entry which is preliminary data.</text>
</comment>
<dbReference type="InterPro" id="IPR036167">
    <property type="entry name" value="tRNA_intron_Endo_cat-like_sf"/>
</dbReference>
<evidence type="ECO:0000256" key="1">
    <source>
        <dbReference type="ARBA" id="ARBA00008078"/>
    </source>
</evidence>
<dbReference type="GO" id="GO:0003676">
    <property type="term" value="F:nucleic acid binding"/>
    <property type="evidence" value="ECO:0007669"/>
    <property type="project" value="InterPro"/>
</dbReference>
<dbReference type="SUPFAM" id="SSF53032">
    <property type="entry name" value="tRNA-intron endonuclease catalytic domain-like"/>
    <property type="match status" value="1"/>
</dbReference>
<dbReference type="AlphaFoldDB" id="A0A540KII0"/>
<dbReference type="Gene3D" id="3.40.1350.10">
    <property type="match status" value="1"/>
</dbReference>
<dbReference type="GO" id="GO:0000379">
    <property type="term" value="P:tRNA-type intron splice site recognition and cleavage"/>
    <property type="evidence" value="ECO:0007669"/>
    <property type="project" value="TreeGrafter"/>
</dbReference>
<accession>A0A540KII0</accession>
<evidence type="ECO:0000259" key="5">
    <source>
        <dbReference type="Pfam" id="PF01974"/>
    </source>
</evidence>
<comment type="similarity">
    <text evidence="1">Belongs to the tRNA-intron endonuclease family.</text>
</comment>
<evidence type="ECO:0000256" key="2">
    <source>
        <dbReference type="ARBA" id="ARBA00012573"/>
    </source>
</evidence>
<feature type="compositionally biased region" description="Basic and acidic residues" evidence="4">
    <location>
        <begin position="145"/>
        <end position="161"/>
    </location>
</feature>
<proteinExistence type="inferred from homology"/>
<reference evidence="6 7" key="1">
    <citation type="journal article" date="2019" name="G3 (Bethesda)">
        <title>Sequencing of a Wild Apple (Malus baccata) Genome Unravels the Differences Between Cultivated and Wild Apple Species Regarding Disease Resistance and Cold Tolerance.</title>
        <authorList>
            <person name="Chen X."/>
        </authorList>
    </citation>
    <scope>NUCLEOTIDE SEQUENCE [LARGE SCALE GENOMIC DNA]</scope>
    <source>
        <strain evidence="7">cv. Shandingzi</strain>
        <tissue evidence="6">Leaves</tissue>
    </source>
</reference>
<dbReference type="InterPro" id="IPR006676">
    <property type="entry name" value="tRNA_splic"/>
</dbReference>
<evidence type="ECO:0000313" key="6">
    <source>
        <dbReference type="EMBL" id="TQD74033.1"/>
    </source>
</evidence>
<dbReference type="PANTHER" id="PTHR21227">
    <property type="entry name" value="TRNA-SPLICING ENDONUCLEASE SUBUNIT SEN2"/>
    <property type="match status" value="1"/>
</dbReference>
<protein>
    <recommendedName>
        <fullName evidence="2">tRNA-intron lyase</fullName>
        <ecNumber evidence="2">4.6.1.16</ecNumber>
    </recommendedName>
</protein>
<dbReference type="Pfam" id="PF01974">
    <property type="entry name" value="tRNA_int_endo"/>
    <property type="match status" value="1"/>
</dbReference>
<keyword evidence="7" id="KW-1185">Reference proteome</keyword>
<comment type="catalytic activity">
    <reaction evidence="3">
        <text>pretRNA = a 3'-half-tRNA molecule with a 5'-OH end + a 5'-half-tRNA molecule with a 2',3'-cyclic phosphate end + an intron with a 2',3'-cyclic phosphate and a 5'-hydroxyl terminus.</text>
        <dbReference type="EC" id="4.6.1.16"/>
    </reaction>
</comment>
<dbReference type="CDD" id="cd22363">
    <property type="entry name" value="tRNA-intron_lyase_C"/>
    <property type="match status" value="1"/>
</dbReference>
<dbReference type="STRING" id="106549.A0A540KII0"/>
<dbReference type="GO" id="GO:0000213">
    <property type="term" value="F:tRNA-intron lyase activity"/>
    <property type="evidence" value="ECO:0007669"/>
    <property type="project" value="UniProtKB-EC"/>
</dbReference>
<dbReference type="Proteomes" id="UP000315295">
    <property type="component" value="Unassembled WGS sequence"/>
</dbReference>
<feature type="domain" description="tRNA intron endonuclease catalytic" evidence="5">
    <location>
        <begin position="40"/>
        <end position="120"/>
    </location>
</feature>
<gene>
    <name evidence="6" type="ORF">C1H46_040436</name>
</gene>
<sequence length="161" mass="17903">MQLSWDMDASFTVDSVDREAEILNSGGKQGVHDIPKGSFVAYLRTKNWVVRPGHQYGVDFVAYRHHPSLVHSEYAVLVSSEGDAEANGRLKVWSDVHCTLRLCLGVVKTLLVLTISKNGDDAASPSCLANYTVEERTVTRWSPEQSREENTTDHVESQAID</sequence>
<dbReference type="InterPro" id="IPR011856">
    <property type="entry name" value="tRNA_endonuc-like_dom_sf"/>
</dbReference>
<dbReference type="EMBL" id="VIEB01001226">
    <property type="protein sequence ID" value="TQD74033.1"/>
    <property type="molecule type" value="Genomic_DNA"/>
</dbReference>
<dbReference type="GO" id="GO:0000214">
    <property type="term" value="C:tRNA-intron endonuclease complex"/>
    <property type="evidence" value="ECO:0007669"/>
    <property type="project" value="TreeGrafter"/>
</dbReference>
<feature type="region of interest" description="Disordered" evidence="4">
    <location>
        <begin position="139"/>
        <end position="161"/>
    </location>
</feature>
<evidence type="ECO:0000256" key="3">
    <source>
        <dbReference type="ARBA" id="ARBA00034031"/>
    </source>
</evidence>
<organism evidence="6 7">
    <name type="scientific">Malus baccata</name>
    <name type="common">Siberian crab apple</name>
    <name type="synonym">Pyrus baccata</name>
    <dbReference type="NCBI Taxonomy" id="106549"/>
    <lineage>
        <taxon>Eukaryota</taxon>
        <taxon>Viridiplantae</taxon>
        <taxon>Streptophyta</taxon>
        <taxon>Embryophyta</taxon>
        <taxon>Tracheophyta</taxon>
        <taxon>Spermatophyta</taxon>
        <taxon>Magnoliopsida</taxon>
        <taxon>eudicotyledons</taxon>
        <taxon>Gunneridae</taxon>
        <taxon>Pentapetalae</taxon>
        <taxon>rosids</taxon>
        <taxon>fabids</taxon>
        <taxon>Rosales</taxon>
        <taxon>Rosaceae</taxon>
        <taxon>Amygdaloideae</taxon>
        <taxon>Maleae</taxon>
        <taxon>Malus</taxon>
    </lineage>
</organism>
<dbReference type="InterPro" id="IPR006677">
    <property type="entry name" value="tRNA_intron_Endonuc_cat-like"/>
</dbReference>
<dbReference type="GO" id="GO:0005737">
    <property type="term" value="C:cytoplasm"/>
    <property type="evidence" value="ECO:0007669"/>
    <property type="project" value="TreeGrafter"/>
</dbReference>
<dbReference type="PANTHER" id="PTHR21227:SF0">
    <property type="entry name" value="TRNA-SPLICING ENDONUCLEASE SUBUNIT SEN2"/>
    <property type="match status" value="1"/>
</dbReference>
<evidence type="ECO:0000313" key="7">
    <source>
        <dbReference type="Proteomes" id="UP000315295"/>
    </source>
</evidence>
<evidence type="ECO:0000256" key="4">
    <source>
        <dbReference type="SAM" id="MobiDB-lite"/>
    </source>
</evidence>
<dbReference type="EC" id="4.6.1.16" evidence="2"/>